<dbReference type="HOGENOM" id="CLU_2823674_0_0_4"/>
<evidence type="ECO:0000313" key="2">
    <source>
        <dbReference type="Proteomes" id="UP000030302"/>
    </source>
</evidence>
<name>A0A0A1FHK5_9BURK</name>
<dbReference type="RefSeq" id="WP_038490525.1">
    <property type="nucleotide sequence ID" value="NZ_CP009962.1"/>
</dbReference>
<evidence type="ECO:0000313" key="1">
    <source>
        <dbReference type="EMBL" id="AIY42367.1"/>
    </source>
</evidence>
<dbReference type="OrthoDB" id="8780093at2"/>
<accession>A0A0A1FHK5</accession>
<dbReference type="STRING" id="279058.LT85_3209"/>
<sequence>MKALKSALAKRVLADPSAKLQLRAYLASKNSKPSVSASADADDVISLHSAQEGTVLYRLSVVPKAA</sequence>
<organism evidence="1 2">
    <name type="scientific">Collimonas arenae</name>
    <dbReference type="NCBI Taxonomy" id="279058"/>
    <lineage>
        <taxon>Bacteria</taxon>
        <taxon>Pseudomonadati</taxon>
        <taxon>Pseudomonadota</taxon>
        <taxon>Betaproteobacteria</taxon>
        <taxon>Burkholderiales</taxon>
        <taxon>Oxalobacteraceae</taxon>
        <taxon>Collimonas</taxon>
    </lineage>
</organism>
<reference evidence="2" key="1">
    <citation type="journal article" date="2014" name="Soil Biol. Biochem.">
        <title>Structure and function of bacterial communities in ageing soils: Insights from the Mendocino ecological staircase.</title>
        <authorList>
            <person name="Uroz S."/>
            <person name="Tech J.J."/>
            <person name="Sawaya N.A."/>
            <person name="Frey-Klett P."/>
            <person name="Leveau J.H.J."/>
        </authorList>
    </citation>
    <scope>NUCLEOTIDE SEQUENCE [LARGE SCALE GENOMIC DNA]</scope>
    <source>
        <strain evidence="2">Cal35</strain>
    </source>
</reference>
<gene>
    <name evidence="1" type="ORF">LT85_3209</name>
</gene>
<proteinExistence type="predicted"/>
<protein>
    <submittedName>
        <fullName evidence="1">Uncharacterized protein</fullName>
    </submittedName>
</protein>
<dbReference type="EMBL" id="CP009962">
    <property type="protein sequence ID" value="AIY42367.1"/>
    <property type="molecule type" value="Genomic_DNA"/>
</dbReference>
<keyword evidence="2" id="KW-1185">Reference proteome</keyword>
<dbReference type="KEGG" id="care:LT85_3209"/>
<dbReference type="AlphaFoldDB" id="A0A0A1FHK5"/>
<dbReference type="Proteomes" id="UP000030302">
    <property type="component" value="Chromosome"/>
</dbReference>